<dbReference type="GO" id="GO:0051082">
    <property type="term" value="F:unfolded protein binding"/>
    <property type="evidence" value="ECO:0007669"/>
    <property type="project" value="EnsemblFungi"/>
</dbReference>
<dbReference type="VEuPathDB" id="MicrosporidiaDB:M153_11750001718"/>
<evidence type="ECO:0000256" key="6">
    <source>
        <dbReference type="ARBA" id="ARBA00023186"/>
    </source>
</evidence>
<accession>A0A0R0LV68</accession>
<keyword evidence="5 7" id="KW-0067">ATP-binding</keyword>
<dbReference type="GO" id="GO:0005524">
    <property type="term" value="F:ATP binding"/>
    <property type="evidence" value="ECO:0007669"/>
    <property type="project" value="UniProtKB-KW"/>
</dbReference>
<dbReference type="Proteomes" id="UP000051530">
    <property type="component" value="Unassembled WGS sequence"/>
</dbReference>
<evidence type="ECO:0000313" key="8">
    <source>
        <dbReference type="EMBL" id="KRH93277.1"/>
    </source>
</evidence>
<dbReference type="OrthoDB" id="10248520at2759"/>
<gene>
    <name evidence="8" type="ORF">M153_11750001718</name>
</gene>
<dbReference type="SUPFAM" id="SSF52029">
    <property type="entry name" value="GroEL apical domain-like"/>
    <property type="match status" value="1"/>
</dbReference>
<keyword evidence="9" id="KW-1185">Reference proteome</keyword>
<organism evidence="8 9">
    <name type="scientific">Pseudoloma neurophilia</name>
    <dbReference type="NCBI Taxonomy" id="146866"/>
    <lineage>
        <taxon>Eukaryota</taxon>
        <taxon>Fungi</taxon>
        <taxon>Fungi incertae sedis</taxon>
        <taxon>Microsporidia</taxon>
        <taxon>Pseudoloma</taxon>
    </lineage>
</organism>
<dbReference type="InterPro" id="IPR002194">
    <property type="entry name" value="Chaperonin_TCP-1_CS"/>
</dbReference>
<dbReference type="AlphaFoldDB" id="A0A0R0LV68"/>
<dbReference type="InterPro" id="IPR017998">
    <property type="entry name" value="Chaperone_TCP-1"/>
</dbReference>
<dbReference type="PROSITE" id="PS00995">
    <property type="entry name" value="TCP1_3"/>
    <property type="match status" value="1"/>
</dbReference>
<comment type="caution">
    <text evidence="8">The sequence shown here is derived from an EMBL/GenBank/DDBJ whole genome shotgun (WGS) entry which is preliminary data.</text>
</comment>
<comment type="similarity">
    <text evidence="2 7">Belongs to the TCP-1 chaperonin family.</text>
</comment>
<dbReference type="PANTHER" id="PTHR11353">
    <property type="entry name" value="CHAPERONIN"/>
    <property type="match status" value="1"/>
</dbReference>
<dbReference type="InterPro" id="IPR027413">
    <property type="entry name" value="GROEL-like_equatorial_sf"/>
</dbReference>
<comment type="subunit">
    <text evidence="3">Component of the T-complex protein 1 (TCP1) complex.</text>
</comment>
<dbReference type="GO" id="GO:0016887">
    <property type="term" value="F:ATP hydrolysis activity"/>
    <property type="evidence" value="ECO:0007669"/>
    <property type="project" value="InterPro"/>
</dbReference>
<dbReference type="InterPro" id="IPR002423">
    <property type="entry name" value="Cpn60/GroEL/TCP-1"/>
</dbReference>
<dbReference type="EMBL" id="LGUB01000403">
    <property type="protein sequence ID" value="KRH93277.1"/>
    <property type="molecule type" value="Genomic_DNA"/>
</dbReference>
<dbReference type="SUPFAM" id="SSF48592">
    <property type="entry name" value="GroEL equatorial domain-like"/>
    <property type="match status" value="1"/>
</dbReference>
<evidence type="ECO:0000256" key="2">
    <source>
        <dbReference type="ARBA" id="ARBA00008020"/>
    </source>
</evidence>
<sequence length="516" mass="57920">MNQQQPQALKCIYLVKDQALQVQIDNINAVNTISSILSTCLGPRSLQKMILTRINTIQITNDGNAILREIDVTHPAAKQIVELARTQDNEVGDGTTSVILLSAKLLEEMGKILKKGTHPIFITKILKNVLIELLEYLNEISFPFEGTEPEKIKIIRNSIENKLCSMLKVDLSKLAYNAVNIAKDHDIKTFVKIEKLPDADFTKCELLDGIMINKTLIHPDMRKEIDNPRILILDCSLEYKKGESKTSYEFKQQGNFSRALEIEEEQITEAVNNIILHKPDIVISEKGISDLAFSLFQKHNITALRRFKRTDTTRIAAATGSTIVSRTEDITEEHIGKKCGLFKVTYVGDESYINFIKCKEPKACTVILRGPSKDILNEFERNFEDAIKVARNLKLSNRLCYGGGATENMLVQYLLNKRKTETDSLKRTVYDGIINSFRIIPLTLIKNSGCSNPLDLMASLESQNSVNIGIDGIHGKLINVTDIIMEPIAIKRQIIESAIEAVILLLRVDGVIQGKN</sequence>
<reference evidence="8 9" key="1">
    <citation type="submission" date="2015-07" db="EMBL/GenBank/DDBJ databases">
        <title>The genome of Pseudoloma neurophilia, a relevant intracellular parasite of the zebrafish.</title>
        <authorList>
            <person name="Ndikumana S."/>
            <person name="Pelin A."/>
            <person name="Sanders J."/>
            <person name="Corradi N."/>
        </authorList>
    </citation>
    <scope>NUCLEOTIDE SEQUENCE [LARGE SCALE GENOMIC DNA]</scope>
    <source>
        <strain evidence="8 9">MK1</strain>
    </source>
</reference>
<dbReference type="InterPro" id="IPR027410">
    <property type="entry name" value="TCP-1-like_intermed_sf"/>
</dbReference>
<dbReference type="Gene3D" id="1.10.560.10">
    <property type="entry name" value="GroEL-like equatorial domain"/>
    <property type="match status" value="1"/>
</dbReference>
<keyword evidence="6 7" id="KW-0143">Chaperone</keyword>
<name>A0A0R0LV68_9MICR</name>
<dbReference type="Gene3D" id="3.30.260.10">
    <property type="entry name" value="TCP-1-like chaperonin intermediate domain"/>
    <property type="match status" value="1"/>
</dbReference>
<proteinExistence type="inferred from homology"/>
<dbReference type="InterPro" id="IPR027409">
    <property type="entry name" value="GroEL-like_apical_dom_sf"/>
</dbReference>
<protein>
    <submittedName>
        <fullName evidence="8">Chaperonin complex component, TCP-1 gamma subunit (CCT3)</fullName>
    </submittedName>
</protein>
<evidence type="ECO:0000256" key="7">
    <source>
        <dbReference type="RuleBase" id="RU004187"/>
    </source>
</evidence>
<dbReference type="GO" id="GO:0140662">
    <property type="term" value="F:ATP-dependent protein folding chaperone"/>
    <property type="evidence" value="ECO:0007669"/>
    <property type="project" value="InterPro"/>
</dbReference>
<evidence type="ECO:0000256" key="5">
    <source>
        <dbReference type="ARBA" id="ARBA00022840"/>
    </source>
</evidence>
<evidence type="ECO:0000256" key="1">
    <source>
        <dbReference type="ARBA" id="ARBA00002912"/>
    </source>
</evidence>
<evidence type="ECO:0000313" key="9">
    <source>
        <dbReference type="Proteomes" id="UP000051530"/>
    </source>
</evidence>
<dbReference type="PROSITE" id="PS00751">
    <property type="entry name" value="TCP1_2"/>
    <property type="match status" value="1"/>
</dbReference>
<dbReference type="Gene3D" id="3.50.7.10">
    <property type="entry name" value="GroEL"/>
    <property type="match status" value="1"/>
</dbReference>
<dbReference type="GO" id="GO:0005832">
    <property type="term" value="C:chaperonin-containing T-complex"/>
    <property type="evidence" value="ECO:0007669"/>
    <property type="project" value="EnsemblFungi"/>
</dbReference>
<keyword evidence="4 7" id="KW-0547">Nucleotide-binding</keyword>
<dbReference type="SUPFAM" id="SSF54849">
    <property type="entry name" value="GroEL-intermediate domain like"/>
    <property type="match status" value="1"/>
</dbReference>
<dbReference type="Pfam" id="PF00118">
    <property type="entry name" value="Cpn60_TCP1"/>
    <property type="match status" value="1"/>
</dbReference>
<dbReference type="PRINTS" id="PR00304">
    <property type="entry name" value="TCOMPLEXTCP1"/>
</dbReference>
<evidence type="ECO:0000256" key="3">
    <source>
        <dbReference type="ARBA" id="ARBA00011381"/>
    </source>
</evidence>
<evidence type="ECO:0000256" key="4">
    <source>
        <dbReference type="ARBA" id="ARBA00022741"/>
    </source>
</evidence>
<comment type="function">
    <text evidence="1">Molecular chaperone; assists the folding of proteins upon ATP hydrolysis.</text>
</comment>